<dbReference type="Gene3D" id="3.30.160.60">
    <property type="entry name" value="Classic Zinc Finger"/>
    <property type="match status" value="12"/>
</dbReference>
<dbReference type="PROSITE" id="PS50157">
    <property type="entry name" value="ZINC_FINGER_C2H2_2"/>
    <property type="match status" value="17"/>
</dbReference>
<dbReference type="RefSeq" id="XP_028984757.1">
    <property type="nucleotide sequence ID" value="XM_029128924.2"/>
</dbReference>
<feature type="domain" description="C2H2-type" evidence="15">
    <location>
        <begin position="701"/>
        <end position="728"/>
    </location>
</feature>
<name>A0A6P7KT77_BETSP</name>
<evidence type="ECO:0000256" key="10">
    <source>
        <dbReference type="ARBA" id="ARBA00023125"/>
    </source>
</evidence>
<feature type="domain" description="C2H2-type" evidence="15">
    <location>
        <begin position="870"/>
        <end position="897"/>
    </location>
</feature>
<feature type="domain" description="C2H2-type" evidence="15">
    <location>
        <begin position="371"/>
        <end position="393"/>
    </location>
</feature>
<dbReference type="GO" id="GO:0032502">
    <property type="term" value="P:developmental process"/>
    <property type="evidence" value="ECO:0007669"/>
    <property type="project" value="UniProtKB-ARBA"/>
</dbReference>
<evidence type="ECO:0000256" key="6">
    <source>
        <dbReference type="ARBA" id="ARBA00022737"/>
    </source>
</evidence>
<feature type="domain" description="C2H2-type" evidence="15">
    <location>
        <begin position="17"/>
        <end position="44"/>
    </location>
</feature>
<protein>
    <submittedName>
        <fullName evidence="17 18">Zinc finger protein 574</fullName>
    </submittedName>
</protein>
<feature type="domain" description="C2H2-type" evidence="15">
    <location>
        <begin position="645"/>
        <end position="672"/>
    </location>
</feature>
<dbReference type="FunFam" id="3.30.160.60:FF:000202">
    <property type="entry name" value="Zinc finger protein 574"/>
    <property type="match status" value="1"/>
</dbReference>
<evidence type="ECO:0000256" key="13">
    <source>
        <dbReference type="PROSITE-ProRule" id="PRU00042"/>
    </source>
</evidence>
<dbReference type="CTD" id="116115"/>
<dbReference type="PANTHER" id="PTHR24394:SF29">
    <property type="entry name" value="MYONEURIN"/>
    <property type="match status" value="1"/>
</dbReference>
<feature type="region of interest" description="Disordered" evidence="14">
    <location>
        <begin position="196"/>
        <end position="224"/>
    </location>
</feature>
<feature type="domain" description="C2H2-type" evidence="15">
    <location>
        <begin position="898"/>
        <end position="925"/>
    </location>
</feature>
<evidence type="ECO:0000313" key="19">
    <source>
        <dbReference type="RefSeq" id="XP_028984757.1"/>
    </source>
</evidence>
<evidence type="ECO:0000256" key="9">
    <source>
        <dbReference type="ARBA" id="ARBA00023015"/>
    </source>
</evidence>
<feature type="domain" description="C2H2-type" evidence="15">
    <location>
        <begin position="121"/>
        <end position="148"/>
    </location>
</feature>
<dbReference type="Proteomes" id="UP000515150">
    <property type="component" value="Chromosome 16"/>
</dbReference>
<accession>A0A6P7KT77</accession>
<keyword evidence="3" id="KW-0488">Methylation</keyword>
<dbReference type="GO" id="GO:0005634">
    <property type="term" value="C:nucleus"/>
    <property type="evidence" value="ECO:0007669"/>
    <property type="project" value="UniProtKB-SubCell"/>
</dbReference>
<keyword evidence="10" id="KW-0238">DNA-binding</keyword>
<dbReference type="GO" id="GO:0000981">
    <property type="term" value="F:DNA-binding transcription factor activity, RNA polymerase II-specific"/>
    <property type="evidence" value="ECO:0007669"/>
    <property type="project" value="TreeGrafter"/>
</dbReference>
<evidence type="ECO:0000256" key="8">
    <source>
        <dbReference type="ARBA" id="ARBA00022833"/>
    </source>
</evidence>
<organism evidence="16 17">
    <name type="scientific">Betta splendens</name>
    <name type="common">Siamese fighting fish</name>
    <dbReference type="NCBI Taxonomy" id="158456"/>
    <lineage>
        <taxon>Eukaryota</taxon>
        <taxon>Metazoa</taxon>
        <taxon>Chordata</taxon>
        <taxon>Craniata</taxon>
        <taxon>Vertebrata</taxon>
        <taxon>Euteleostomi</taxon>
        <taxon>Actinopterygii</taxon>
        <taxon>Neopterygii</taxon>
        <taxon>Teleostei</taxon>
        <taxon>Neoteleostei</taxon>
        <taxon>Acanthomorphata</taxon>
        <taxon>Anabantaria</taxon>
        <taxon>Anabantiformes</taxon>
        <taxon>Anabantoidei</taxon>
        <taxon>Osphronemidae</taxon>
        <taxon>Betta</taxon>
    </lineage>
</organism>
<dbReference type="GeneTree" id="ENSGT00940000162624"/>
<evidence type="ECO:0000256" key="3">
    <source>
        <dbReference type="ARBA" id="ARBA00022481"/>
    </source>
</evidence>
<keyword evidence="5" id="KW-0479">Metal-binding</keyword>
<evidence type="ECO:0000256" key="12">
    <source>
        <dbReference type="ARBA" id="ARBA00023242"/>
    </source>
</evidence>
<dbReference type="RefSeq" id="XP_055359063.1">
    <property type="nucleotide sequence ID" value="XM_055503088.1"/>
</dbReference>
<feature type="domain" description="C2H2-type" evidence="15">
    <location>
        <begin position="454"/>
        <end position="481"/>
    </location>
</feature>
<keyword evidence="9" id="KW-0805">Transcription regulation</keyword>
<feature type="domain" description="C2H2-type" evidence="15">
    <location>
        <begin position="673"/>
        <end position="700"/>
    </location>
</feature>
<reference evidence="17 18" key="1">
    <citation type="submission" date="2025-04" db="UniProtKB">
        <authorList>
            <consortium name="RefSeq"/>
        </authorList>
    </citation>
    <scope>IDENTIFICATION</scope>
</reference>
<dbReference type="InterPro" id="IPR036236">
    <property type="entry name" value="Znf_C2H2_sf"/>
</dbReference>
<comment type="subcellular location">
    <subcellularLocation>
        <location evidence="1">Nucleus</location>
    </subcellularLocation>
</comment>
<feature type="region of interest" description="Disordered" evidence="14">
    <location>
        <begin position="535"/>
        <end position="556"/>
    </location>
</feature>
<feature type="domain" description="C2H2-type" evidence="15">
    <location>
        <begin position="66"/>
        <end position="93"/>
    </location>
</feature>
<dbReference type="FunFam" id="3.30.160.60:FF:000145">
    <property type="entry name" value="Zinc finger protein 574"/>
    <property type="match status" value="1"/>
</dbReference>
<keyword evidence="16" id="KW-1185">Reference proteome</keyword>
<keyword evidence="8" id="KW-0862">Zinc</keyword>
<keyword evidence="12" id="KW-0539">Nucleus</keyword>
<dbReference type="FunFam" id="3.30.160.60:FF:001174">
    <property type="entry name" value="zinc finger protein 527 isoform X1"/>
    <property type="match status" value="1"/>
</dbReference>
<dbReference type="RefSeq" id="XP_028984755.1">
    <property type="nucleotide sequence ID" value="XM_029128922.2"/>
</dbReference>
<evidence type="ECO:0000313" key="17">
    <source>
        <dbReference type="RefSeq" id="XP_028984755.1"/>
    </source>
</evidence>
<feature type="domain" description="C2H2-type" evidence="15">
    <location>
        <begin position="954"/>
        <end position="981"/>
    </location>
</feature>
<evidence type="ECO:0000313" key="16">
    <source>
        <dbReference type="Proteomes" id="UP000515150"/>
    </source>
</evidence>
<feature type="domain" description="C2H2-type" evidence="15">
    <location>
        <begin position="426"/>
        <end position="453"/>
    </location>
</feature>
<feature type="domain" description="C2H2-type" evidence="15">
    <location>
        <begin position="300"/>
        <end position="322"/>
    </location>
</feature>
<comment type="similarity">
    <text evidence="2">Belongs to the krueppel C2H2-type zinc-finger protein family.</text>
</comment>
<evidence type="ECO:0000256" key="5">
    <source>
        <dbReference type="ARBA" id="ARBA00022723"/>
    </source>
</evidence>
<evidence type="ECO:0000256" key="7">
    <source>
        <dbReference type="ARBA" id="ARBA00022771"/>
    </source>
</evidence>
<feature type="domain" description="C2H2-type" evidence="15">
    <location>
        <begin position="829"/>
        <end position="856"/>
    </location>
</feature>
<dbReference type="RefSeq" id="XP_028984756.1">
    <property type="nucleotide sequence ID" value="XM_029128923.2"/>
</dbReference>
<dbReference type="InterPro" id="IPR013087">
    <property type="entry name" value="Znf_C2H2_type"/>
</dbReference>
<feature type="domain" description="C2H2-type" evidence="15">
    <location>
        <begin position="926"/>
        <end position="953"/>
    </location>
</feature>
<dbReference type="FunFam" id="3.30.160.60:FF:001289">
    <property type="entry name" value="Zinc finger protein 574"/>
    <property type="match status" value="1"/>
</dbReference>
<evidence type="ECO:0000256" key="2">
    <source>
        <dbReference type="ARBA" id="ARBA00006991"/>
    </source>
</evidence>
<keyword evidence="6" id="KW-0677">Repeat</keyword>
<keyword evidence="7 13" id="KW-0863">Zinc-finger</keyword>
<dbReference type="GO" id="GO:0008270">
    <property type="term" value="F:zinc ion binding"/>
    <property type="evidence" value="ECO:0007669"/>
    <property type="project" value="UniProtKB-KW"/>
</dbReference>
<keyword evidence="4" id="KW-0597">Phosphoprotein</keyword>
<dbReference type="FunFam" id="3.30.160.60:FF:002212">
    <property type="entry name" value="Zinc finger protein 672"/>
    <property type="match status" value="1"/>
</dbReference>
<evidence type="ECO:0000256" key="4">
    <source>
        <dbReference type="ARBA" id="ARBA00022553"/>
    </source>
</evidence>
<evidence type="ECO:0000256" key="14">
    <source>
        <dbReference type="SAM" id="MobiDB-lite"/>
    </source>
</evidence>
<dbReference type="GO" id="GO:0003677">
    <property type="term" value="F:DNA binding"/>
    <property type="evidence" value="ECO:0007669"/>
    <property type="project" value="UniProtKB-KW"/>
</dbReference>
<dbReference type="SUPFAM" id="SSF57667">
    <property type="entry name" value="beta-beta-alpha zinc fingers"/>
    <property type="match status" value="10"/>
</dbReference>
<evidence type="ECO:0000259" key="15">
    <source>
        <dbReference type="PROSITE" id="PS50157"/>
    </source>
</evidence>
<evidence type="ECO:0000256" key="11">
    <source>
        <dbReference type="ARBA" id="ARBA00023163"/>
    </source>
</evidence>
<proteinExistence type="inferred from homology"/>
<feature type="domain" description="C2H2-type" evidence="15">
    <location>
        <begin position="616"/>
        <end position="644"/>
    </location>
</feature>
<dbReference type="PANTHER" id="PTHR24394">
    <property type="entry name" value="ZINC FINGER PROTEIN"/>
    <property type="match status" value="1"/>
</dbReference>
<dbReference type="SMART" id="SM00355">
    <property type="entry name" value="ZnF_C2H2"/>
    <property type="match status" value="19"/>
</dbReference>
<dbReference type="AlphaFoldDB" id="A0A6P7KT77"/>
<dbReference type="GeneID" id="114842895"/>
<evidence type="ECO:0000313" key="20">
    <source>
        <dbReference type="RefSeq" id="XP_055359063.1"/>
    </source>
</evidence>
<dbReference type="OrthoDB" id="8922241at2759"/>
<dbReference type="FunFam" id="3.30.160.60:FF:000624">
    <property type="entry name" value="zinc finger protein 697"/>
    <property type="match status" value="1"/>
</dbReference>
<dbReference type="FunFam" id="3.30.160.60:FF:000381">
    <property type="entry name" value="zinc finger protein 574"/>
    <property type="match status" value="1"/>
</dbReference>
<feature type="domain" description="C2H2-type" evidence="15">
    <location>
        <begin position="398"/>
        <end position="425"/>
    </location>
</feature>
<dbReference type="FunFam" id="3.30.160.60:FF:000045">
    <property type="entry name" value="ZFP69 zinc finger protein B"/>
    <property type="match status" value="1"/>
</dbReference>
<evidence type="ECO:0000313" key="18">
    <source>
        <dbReference type="RefSeq" id="XP_028984756.1"/>
    </source>
</evidence>
<dbReference type="KEGG" id="bspl:114842895"/>
<dbReference type="Pfam" id="PF13912">
    <property type="entry name" value="zf-C2H2_6"/>
    <property type="match status" value="1"/>
</dbReference>
<gene>
    <name evidence="17 18 19 20" type="primary">znf526</name>
</gene>
<dbReference type="PROSITE" id="PS00028">
    <property type="entry name" value="ZINC_FINGER_C2H2_1"/>
    <property type="match status" value="19"/>
</dbReference>
<evidence type="ECO:0000256" key="1">
    <source>
        <dbReference type="ARBA" id="ARBA00004123"/>
    </source>
</evidence>
<dbReference type="Pfam" id="PF00096">
    <property type="entry name" value="zf-C2H2"/>
    <property type="match status" value="8"/>
</dbReference>
<sequence>MAELHEDPGDEYVEHQYMCSECHQLFSTLEDVLIHQQIHTGGEGEGDLAEAMAIQGISDMGQGQQYQCLECGAILVNPEELLQHQEMHMREAGMEVEQDLCEVLETEEAGSEDQVSGPVQYQCLDCLALFDSSETWLEHRRTHSRSSTHSNTETTEYVLQADGTFAPLSNVQNYVLSEQQAGEILAQVLAQQQQQQQLKRRQPASKHAAPSRSSLLPPVTPTPGSATMHLQILTAQALADNSTSPGQRRSKLPPLLPAVPAGAKLGFVENGVQRLELRLAPSVQDEGQQQATEVVVIHPYECSECSLLFQTPEDFLQHQGVHFLGQDKESSESGVMSGIDEMRGREDAVDKVEDIRMRVAEKKAAVWAKPQQCELCNRTFTTVNRLAAHRRVHEQGTHECPDCGKVFKKATSLQTHMRTHSGVARYLCVDCGNGFTTEMTLIMHRKSHTADPFHKCQFCNKTFTNMTKYLYHRRTHLNRDSPATATHVSMFSAPRRASPSALAIVQRARDKRNSHSDVSNLLAPLTEDELEKLGEDQADTSESNLVEGEVDKQGEGDNMEASAALECITDDPQQVEDTFGLATGPASVVDAAVGVALSSAGATEAAPAAPSDNAPFSCRSCSKAFSSQLQLAHHRRKSHATERNFVCCVCGKSFKKQIHVRNHIRTHTGERPFQCSDCGKTFSSLANLMRHNLIHSGVRPYRCDVCHRSFSQSSNLRQHSLLHSNAATLCCPDCPATFRWPTKLAAHCYTQHPGAPAPFPCPHCKEGFVTRKKRDSHCLEQHPTLVEAGTGVEVAKDPDKQAEVGKELASKLNTSATAEIMGASSRGSLDCNMCGKRLNSAANLRLHRLSHFASGPGQPRCAPGKRPKAHQCPVCGKLFVSSSGVALHQRVHTGERPFPCQVCGKRFRQNTHLREHLRTHSGERPFRCEVCGKGFIQSMHLAEHRRTHTGERPHVCPLCGKAFKTFSNLRNHKKTHARQVKMEEEAAAQAAMETSSAVAVVDASAVELANGQPQLIEIQASDLQQAQGMPTIMCNEFGETIAIIETSEGGALPLEQALEIYHTALENGLTVDGLQLI</sequence>
<keyword evidence="11" id="KW-0804">Transcription</keyword>